<keyword evidence="14" id="KW-0968">Cytoplasmic vesicle</keyword>
<dbReference type="FunFam" id="2.30.29.30:FF:000023">
    <property type="entry name" value="Kinesin family member 1B"/>
    <property type="match status" value="1"/>
</dbReference>
<dbReference type="InterPro" id="IPR019821">
    <property type="entry name" value="Kinesin_motor_CS"/>
</dbReference>
<keyword evidence="5" id="KW-0493">Microtubule</keyword>
<dbReference type="InterPro" id="IPR022140">
    <property type="entry name" value="Kinesin-like_KIF1-typ"/>
</dbReference>
<dbReference type="PROSITE" id="PS50006">
    <property type="entry name" value="FHA_DOMAIN"/>
    <property type="match status" value="1"/>
</dbReference>
<evidence type="ECO:0000259" key="23">
    <source>
        <dbReference type="PROSITE" id="PS50067"/>
    </source>
</evidence>
<feature type="compositionally biased region" description="Low complexity" evidence="20">
    <location>
        <begin position="438"/>
        <end position="450"/>
    </location>
</feature>
<dbReference type="GO" id="GO:0008017">
    <property type="term" value="F:microtubule binding"/>
    <property type="evidence" value="ECO:0007669"/>
    <property type="project" value="InterPro"/>
</dbReference>
<keyword evidence="4" id="KW-0597">Phosphoprotein</keyword>
<dbReference type="FunFam" id="3.40.850.10:FF:000004">
    <property type="entry name" value="Kinesin-like protein isoform 2"/>
    <property type="match status" value="1"/>
</dbReference>
<keyword evidence="6 18" id="KW-0547">Nucleotide-binding</keyword>
<keyword evidence="9 19" id="KW-0175">Coiled coil</keyword>
<dbReference type="Pfam" id="PF00498">
    <property type="entry name" value="FHA"/>
    <property type="match status" value="1"/>
</dbReference>
<dbReference type="Pfam" id="PF12473">
    <property type="entry name" value="DUF3694"/>
    <property type="match status" value="1"/>
</dbReference>
<evidence type="ECO:0000259" key="22">
    <source>
        <dbReference type="PROSITE" id="PS50006"/>
    </source>
</evidence>
<keyword evidence="8" id="KW-0770">Synapse</keyword>
<dbReference type="Gene3D" id="3.40.850.10">
    <property type="entry name" value="Kinesin motor domain"/>
    <property type="match status" value="1"/>
</dbReference>
<dbReference type="InterPro" id="IPR001752">
    <property type="entry name" value="Kinesin_motor_dom"/>
</dbReference>
<dbReference type="PROSITE" id="PS50003">
    <property type="entry name" value="PH_DOMAIN"/>
    <property type="match status" value="1"/>
</dbReference>
<evidence type="ECO:0000256" key="6">
    <source>
        <dbReference type="ARBA" id="ARBA00022741"/>
    </source>
</evidence>
<evidence type="ECO:0000313" key="25">
    <source>
        <dbReference type="RefSeq" id="XP_017681194.1"/>
    </source>
</evidence>
<dbReference type="Gene3D" id="2.30.29.30">
    <property type="entry name" value="Pleckstrin-homology domain (PH domain)/Phosphotyrosine-binding domain (PTB)"/>
    <property type="match status" value="1"/>
</dbReference>
<evidence type="ECO:0000256" key="13">
    <source>
        <dbReference type="ARBA" id="ARBA00023235"/>
    </source>
</evidence>
<dbReference type="PANTHER" id="PTHR47117">
    <property type="entry name" value="STAR-RELATED LIPID TRANSFER PROTEIN 9"/>
    <property type="match status" value="1"/>
</dbReference>
<evidence type="ECO:0000256" key="9">
    <source>
        <dbReference type="ARBA" id="ARBA00023054"/>
    </source>
</evidence>
<evidence type="ECO:0000256" key="8">
    <source>
        <dbReference type="ARBA" id="ARBA00023018"/>
    </source>
</evidence>
<evidence type="ECO:0000256" key="18">
    <source>
        <dbReference type="PROSITE-ProRule" id="PRU00283"/>
    </source>
</evidence>
<dbReference type="InterPro" id="IPR049780">
    <property type="entry name" value="PH_KIFIA_KIFIB"/>
</dbReference>
<dbReference type="InterPro" id="IPR011993">
    <property type="entry name" value="PH-like_dom_sf"/>
</dbReference>
<sequence>MSGASVKVAVRVRPFNSRETSKESKCIIQMQGNSTSIINPKNPKEAPKSFSFDYSYWSHTSPEDPCFASQSRVYNDIGKEMLLHAFEGYNVCIFAYGQTGAGKSYTMMGKQEESQAGIIPQLCEELFEKINDNSNEEMSYSVEVSYMEIYCERVRDLLNPKNKGNLRVREHPLLGPYVEDLSKLAVTSYTDIADLMDAGNKARTVAATNMNETSSRSHAVFTIVFTQKKHDTETDLSTEKVSKISLVDLAGSERADSTGAKGTRLKEGANINKSLTTLGKVISALAEVDNCTSKSKKKKKTDFIPYRDSVLTWLLRENLGGNSRTAMVAALSPADINYDETLSTLRYADRAKQIKCNAVINEDPNAKLVRELKEEVTRLKDLLRAQGLGDIIDIDPMGDEYSGSGGKYLKDFQNNKHRYLLATENQRPGNFSTASMGSLTASPSSCSLSSQVGLTSVSSIQERIMSTPGGEEAIERLKESEKIIAELNETWEEKLRKTEAIRMEREALLAEMGVAIREDGGTLGVFSPKKTPHLVNLNEDPLMSECLLYYIKDGITRVGQADAERRQDIVLSGAHIKEEHCIFRSERNNNGEVIVTLEPCERSETYVNGKRVVQPVQLRSGNRIIMGKNHVFRFNHPEQARAEREKTPSAETPSEPVDWTFAQRELLEKQGIDMKQEMEKRLQEMEILYKKEKEEADLLLEQQRLDYESKLQALQKQVETRSLAAETTEEEEEEEEVPWTRHEYELAQWAFRKWKFHQFTSLRDQLWGNAVYLKEANAISVELKKKVQFQFVLLTDTLYSPLPPELLPTELEKTRDNRPFPRTVVAVEVQDLKNGATHYWSLEKLKQRLDLMREMYDRAGEMASNSQDEGESTMTGSDPFYDRFHWFKLVGRAFVYLSNLLYPVPLIHRVAVVSEKGEVRGFLRVAVQAIAADEEAPDYGSGIRQSGTAKISFDNEYFDKSDFSSVAMTRSGLSLEELRIVEGQGQNSEVTTPPEEINRMNELDLKSATLDGKMTLEGFTEEIGDHLKLGSVFTFRVTVLQASGILPEYADIFCQFNFLHRHDEAFSTEPLKNNGRGTPLGFYHVQNIAVEVTESFVEYIKTKPIVFEVFGHYQQHPLHLQGQDLNSPPQPSRRFFPPPMPLSKPVPATKLNTMSKPSLGQSVSKYDLLVWFEISELEPTGEYIPAIVDHTGGLPCQGTFLLHQGIQRRITVTIIHEKGSELHWKDVRELVVGRIRNKAEVDEAAVDAILSLNIISAKYLKSSHSSNRTFYRFEAVWDSSLHNSLLLNRVTPYGEKIYMTLSAYLELDHCIQPAVITKDVCMVFYSRDAKISPPRSLRNLFGSGYSKSPDSNRVTGIYELSLCKMADTGSPGMQRRRRKVLDTSVAYVRGEENLAGWRPRGDSLILEHQWELEKLELLHEVEKTRHFLLLREKLGDSIPKSLSDSLSPSLSSGTLSTSTSISSQISTTTFESAVTPSESSGYDSADIESLVDREKELATKCLQLLTHTFNREFNQVYNSISDCKLSDISPIGRDPSVSSFSSATLTPSSTCPSLVDSRCNSIDQKTPEANSRASSPCHEVEQFQIIPAVETSYLARAGKNEFLNLVPDIEEIRPGSVVSKKGYLHFKEPLSTSWAKHFVVVRRPYVFIYNSDKDPVERGIINLSTAQVEYSEDQQAMVKTPNTFGVCTKHRGVLLQAINDKDMNDWLYAFNPLLAGTIRSKLARRRTGQMKY</sequence>
<keyword evidence="11 18" id="KW-0505">Motor protein</keyword>
<dbReference type="PROSITE" id="PS00411">
    <property type="entry name" value="KINESIN_MOTOR_1"/>
    <property type="match status" value="1"/>
</dbReference>
<feature type="coiled-coil region" evidence="19">
    <location>
        <begin position="675"/>
        <end position="731"/>
    </location>
</feature>
<proteinExistence type="inferred from homology"/>
<evidence type="ECO:0000256" key="16">
    <source>
        <dbReference type="ARBA" id="ARBA00050273"/>
    </source>
</evidence>
<dbReference type="SUPFAM" id="SSF50729">
    <property type="entry name" value="PH domain-like"/>
    <property type="match status" value="1"/>
</dbReference>
<comment type="similarity">
    <text evidence="18">Belongs to the TRAFAC class myosin-kinesin ATPase superfamily. Kinesin family.</text>
</comment>
<evidence type="ECO:0000256" key="19">
    <source>
        <dbReference type="SAM" id="Coils"/>
    </source>
</evidence>
<dbReference type="InterPro" id="IPR036961">
    <property type="entry name" value="Kinesin_motor_dom_sf"/>
</dbReference>
<dbReference type="PROSITE" id="PS50067">
    <property type="entry name" value="KINESIN_MOTOR_2"/>
    <property type="match status" value="1"/>
</dbReference>
<dbReference type="Gene3D" id="2.60.200.20">
    <property type="match status" value="1"/>
</dbReference>
<keyword evidence="13" id="KW-0413">Isomerase</keyword>
<dbReference type="Proteomes" id="UP000504624">
    <property type="component" value="Unplaced"/>
</dbReference>
<dbReference type="GO" id="GO:0008574">
    <property type="term" value="F:plus-end-directed microtubule motor activity"/>
    <property type="evidence" value="ECO:0007669"/>
    <property type="project" value="UniProtKB-EC"/>
</dbReference>
<evidence type="ECO:0000256" key="4">
    <source>
        <dbReference type="ARBA" id="ARBA00022553"/>
    </source>
</evidence>
<evidence type="ECO:0000259" key="21">
    <source>
        <dbReference type="PROSITE" id="PS50003"/>
    </source>
</evidence>
<feature type="compositionally biased region" description="Polar residues" evidence="20">
    <location>
        <begin position="1470"/>
        <end position="1482"/>
    </location>
</feature>
<dbReference type="SMART" id="SM00233">
    <property type="entry name" value="PH"/>
    <property type="match status" value="1"/>
</dbReference>
<dbReference type="SMART" id="SM00129">
    <property type="entry name" value="KISc"/>
    <property type="match status" value="1"/>
</dbReference>
<dbReference type="Pfam" id="PF16183">
    <property type="entry name" value="Kinesin_assoc"/>
    <property type="match status" value="1"/>
</dbReference>
<keyword evidence="7 18" id="KW-0067">ATP-binding</keyword>
<dbReference type="GeneID" id="108502613"/>
<dbReference type="InterPro" id="IPR027417">
    <property type="entry name" value="P-loop_NTPase"/>
</dbReference>
<organism evidence="24 25">
    <name type="scientific">Lepidothrix coronata</name>
    <name type="common">blue-crowned manakin</name>
    <dbReference type="NCBI Taxonomy" id="321398"/>
    <lineage>
        <taxon>Eukaryota</taxon>
        <taxon>Metazoa</taxon>
        <taxon>Chordata</taxon>
        <taxon>Craniata</taxon>
        <taxon>Vertebrata</taxon>
        <taxon>Euteleostomi</taxon>
        <taxon>Archelosauria</taxon>
        <taxon>Archosauria</taxon>
        <taxon>Dinosauria</taxon>
        <taxon>Saurischia</taxon>
        <taxon>Theropoda</taxon>
        <taxon>Coelurosauria</taxon>
        <taxon>Aves</taxon>
        <taxon>Neognathae</taxon>
        <taxon>Neoaves</taxon>
        <taxon>Telluraves</taxon>
        <taxon>Australaves</taxon>
        <taxon>Passeriformes</taxon>
        <taxon>Pipridae</taxon>
        <taxon>Lepidothrix</taxon>
    </lineage>
</organism>
<feature type="domain" description="Kinesin motor" evidence="23">
    <location>
        <begin position="5"/>
        <end position="354"/>
    </location>
</feature>
<dbReference type="InterPro" id="IPR022164">
    <property type="entry name" value="Kinesin-like"/>
</dbReference>
<evidence type="ECO:0000256" key="5">
    <source>
        <dbReference type="ARBA" id="ARBA00022701"/>
    </source>
</evidence>
<evidence type="ECO:0000256" key="1">
    <source>
        <dbReference type="ARBA" id="ARBA00004245"/>
    </source>
</evidence>
<keyword evidence="3" id="KW-0963">Cytoplasm</keyword>
<comment type="catalytic activity">
    <reaction evidence="16">
        <text>ATP + H2O + a kinesin associated with a microtubule at position (n) = ADP + phosphate a kinesin associated with a microtubule at position (n+1, toward the plus end).</text>
        <dbReference type="EC" id="5.6.1.3"/>
    </reaction>
</comment>
<dbReference type="Pfam" id="PF12423">
    <property type="entry name" value="KIF1B"/>
    <property type="match status" value="1"/>
</dbReference>
<dbReference type="CDD" id="cd01365">
    <property type="entry name" value="KISc_KIF1A_KIF1B"/>
    <property type="match status" value="1"/>
</dbReference>
<evidence type="ECO:0000256" key="10">
    <source>
        <dbReference type="ARBA" id="ARBA00023136"/>
    </source>
</evidence>
<gene>
    <name evidence="25" type="primary">KIF1B</name>
</gene>
<feature type="binding site" evidence="18">
    <location>
        <begin position="97"/>
        <end position="104"/>
    </location>
    <ligand>
        <name>ATP</name>
        <dbReference type="ChEBI" id="CHEBI:30616"/>
    </ligand>
</feature>
<protein>
    <recommendedName>
        <fullName evidence="17">plus-end-directed kinesin ATPase</fullName>
        <ecNumber evidence="17">5.6.1.3</ecNumber>
    </recommendedName>
</protein>
<dbReference type="GO" id="GO:0005874">
    <property type="term" value="C:microtubule"/>
    <property type="evidence" value="ECO:0007669"/>
    <property type="project" value="UniProtKB-KW"/>
</dbReference>
<dbReference type="Gene3D" id="6.10.250.2520">
    <property type="match status" value="1"/>
</dbReference>
<reference evidence="25" key="1">
    <citation type="submission" date="2025-08" db="UniProtKB">
        <authorList>
            <consortium name="RefSeq"/>
        </authorList>
    </citation>
    <scope>IDENTIFICATION</scope>
</reference>
<dbReference type="SMART" id="SM00240">
    <property type="entry name" value="FHA"/>
    <property type="match status" value="1"/>
</dbReference>
<dbReference type="CTD" id="23095"/>
<dbReference type="FunFam" id="2.60.200.20:FF:000001">
    <property type="entry name" value="Kinesin family member 1B"/>
    <property type="match status" value="1"/>
</dbReference>
<dbReference type="InterPro" id="IPR008984">
    <property type="entry name" value="SMAD_FHA_dom_sf"/>
</dbReference>
<evidence type="ECO:0000256" key="11">
    <source>
        <dbReference type="ARBA" id="ARBA00023175"/>
    </source>
</evidence>
<evidence type="ECO:0000256" key="7">
    <source>
        <dbReference type="ARBA" id="ARBA00022840"/>
    </source>
</evidence>
<accession>A0A6J0I5N5</accession>
<feature type="domain" description="FHA" evidence="22">
    <location>
        <begin position="556"/>
        <end position="612"/>
    </location>
</feature>
<dbReference type="PRINTS" id="PR00380">
    <property type="entry name" value="KINESINHEAVY"/>
</dbReference>
<comment type="subcellular location">
    <subcellularLocation>
        <location evidence="1">Cytoplasm</location>
        <location evidence="1">Cytoskeleton</location>
    </subcellularLocation>
    <subcellularLocation>
        <location evidence="2">Cytoplasmic vesicle</location>
        <location evidence="2">Secretory vesicle membrane</location>
    </subcellularLocation>
    <subcellularLocation>
        <location evidence="15">Synapse</location>
    </subcellularLocation>
</comment>
<evidence type="ECO:0000313" key="24">
    <source>
        <dbReference type="Proteomes" id="UP000504624"/>
    </source>
</evidence>
<dbReference type="GO" id="GO:0005524">
    <property type="term" value="F:ATP binding"/>
    <property type="evidence" value="ECO:0007669"/>
    <property type="project" value="UniProtKB-UniRule"/>
</dbReference>
<dbReference type="InterPro" id="IPR032405">
    <property type="entry name" value="Kinesin_assoc"/>
</dbReference>
<dbReference type="GO" id="GO:0030658">
    <property type="term" value="C:transport vesicle membrane"/>
    <property type="evidence" value="ECO:0007669"/>
    <property type="project" value="UniProtKB-SubCell"/>
</dbReference>
<dbReference type="SUPFAM" id="SSF49879">
    <property type="entry name" value="SMAD/FHA domain"/>
    <property type="match status" value="1"/>
</dbReference>
<feature type="domain" description="PH" evidence="21">
    <location>
        <begin position="1617"/>
        <end position="1715"/>
    </location>
</feature>
<dbReference type="GO" id="GO:0045202">
    <property type="term" value="C:synapse"/>
    <property type="evidence" value="ECO:0007669"/>
    <property type="project" value="UniProtKB-SubCell"/>
</dbReference>
<evidence type="ECO:0000256" key="14">
    <source>
        <dbReference type="ARBA" id="ARBA00023329"/>
    </source>
</evidence>
<evidence type="ECO:0000256" key="15">
    <source>
        <dbReference type="ARBA" id="ARBA00034103"/>
    </source>
</evidence>
<keyword evidence="24" id="KW-1185">Reference proteome</keyword>
<keyword evidence="10" id="KW-0472">Membrane</keyword>
<dbReference type="InterPro" id="IPR001849">
    <property type="entry name" value="PH_domain"/>
</dbReference>
<dbReference type="InterPro" id="IPR000253">
    <property type="entry name" value="FHA_dom"/>
</dbReference>
<dbReference type="GO" id="GO:0010970">
    <property type="term" value="P:transport along microtubule"/>
    <property type="evidence" value="ECO:0007669"/>
    <property type="project" value="UniProtKB-ARBA"/>
</dbReference>
<evidence type="ECO:0000256" key="12">
    <source>
        <dbReference type="ARBA" id="ARBA00023212"/>
    </source>
</evidence>
<evidence type="ECO:0000256" key="17">
    <source>
        <dbReference type="ARBA" id="ARBA00066390"/>
    </source>
</evidence>
<dbReference type="EC" id="5.6.1.3" evidence="17"/>
<evidence type="ECO:0000256" key="20">
    <source>
        <dbReference type="SAM" id="MobiDB-lite"/>
    </source>
</evidence>
<evidence type="ECO:0000256" key="3">
    <source>
        <dbReference type="ARBA" id="ARBA00022490"/>
    </source>
</evidence>
<feature type="region of interest" description="Disordered" evidence="20">
    <location>
        <begin position="431"/>
        <end position="450"/>
    </location>
</feature>
<dbReference type="CDD" id="cd22727">
    <property type="entry name" value="FHA_KIF1B"/>
    <property type="match status" value="1"/>
</dbReference>
<evidence type="ECO:0000256" key="2">
    <source>
        <dbReference type="ARBA" id="ARBA00004250"/>
    </source>
</evidence>
<dbReference type="OrthoDB" id="3176171at2759"/>
<dbReference type="Pfam" id="PF00225">
    <property type="entry name" value="Kinesin"/>
    <property type="match status" value="1"/>
</dbReference>
<dbReference type="PANTHER" id="PTHR47117:SF4">
    <property type="entry name" value="KINESIN-LIKE PROTEIN KIF1B ISOFORM X1"/>
    <property type="match status" value="1"/>
</dbReference>
<feature type="region of interest" description="Disordered" evidence="20">
    <location>
        <begin position="1466"/>
        <end position="1486"/>
    </location>
</feature>
<dbReference type="Pfam" id="PF00169">
    <property type="entry name" value="PH"/>
    <property type="match status" value="1"/>
</dbReference>
<name>A0A6J0I5N5_9PASS</name>
<dbReference type="RefSeq" id="XP_017681194.1">
    <property type="nucleotide sequence ID" value="XM_017825705.1"/>
</dbReference>
<dbReference type="CDD" id="cd01233">
    <property type="entry name" value="PH_KIFIA_KIFIB"/>
    <property type="match status" value="1"/>
</dbReference>
<dbReference type="SUPFAM" id="SSF52540">
    <property type="entry name" value="P-loop containing nucleoside triphosphate hydrolases"/>
    <property type="match status" value="1"/>
</dbReference>
<keyword evidence="12" id="KW-0206">Cytoskeleton</keyword>